<dbReference type="PANTHER" id="PTHR43537:SF49">
    <property type="entry name" value="TRANSCRIPTIONAL REGULATORY PROTEIN"/>
    <property type="match status" value="1"/>
</dbReference>
<dbReference type="Proteomes" id="UP001555786">
    <property type="component" value="Unassembled WGS sequence"/>
</dbReference>
<evidence type="ECO:0000256" key="1">
    <source>
        <dbReference type="ARBA" id="ARBA00023015"/>
    </source>
</evidence>
<dbReference type="PROSITE" id="PS50949">
    <property type="entry name" value="HTH_GNTR"/>
    <property type="match status" value="1"/>
</dbReference>
<dbReference type="Gene3D" id="1.10.10.10">
    <property type="entry name" value="Winged helix-like DNA-binding domain superfamily/Winged helix DNA-binding domain"/>
    <property type="match status" value="1"/>
</dbReference>
<dbReference type="InterPro" id="IPR036390">
    <property type="entry name" value="WH_DNA-bd_sf"/>
</dbReference>
<dbReference type="SUPFAM" id="SSF48008">
    <property type="entry name" value="GntR ligand-binding domain-like"/>
    <property type="match status" value="1"/>
</dbReference>
<dbReference type="RefSeq" id="WP_367623577.1">
    <property type="nucleotide sequence ID" value="NZ_JBFNQD010000002.1"/>
</dbReference>
<keyword evidence="3" id="KW-0804">Transcription</keyword>
<dbReference type="InterPro" id="IPR036388">
    <property type="entry name" value="WH-like_DNA-bd_sf"/>
</dbReference>
<organism evidence="5 6">
    <name type="scientific">Labrys neptuniae</name>
    <dbReference type="NCBI Taxonomy" id="376174"/>
    <lineage>
        <taxon>Bacteria</taxon>
        <taxon>Pseudomonadati</taxon>
        <taxon>Pseudomonadota</taxon>
        <taxon>Alphaproteobacteria</taxon>
        <taxon>Hyphomicrobiales</taxon>
        <taxon>Xanthobacteraceae</taxon>
        <taxon>Labrys</taxon>
    </lineage>
</organism>
<keyword evidence="6" id="KW-1185">Reference proteome</keyword>
<evidence type="ECO:0000313" key="6">
    <source>
        <dbReference type="Proteomes" id="UP001555786"/>
    </source>
</evidence>
<dbReference type="SUPFAM" id="SSF46785">
    <property type="entry name" value="Winged helix' DNA-binding domain"/>
    <property type="match status" value="1"/>
</dbReference>
<dbReference type="InterPro" id="IPR008920">
    <property type="entry name" value="TF_FadR/GntR_C"/>
</dbReference>
<reference evidence="5 6" key="1">
    <citation type="submission" date="2024-07" db="EMBL/GenBank/DDBJ databases">
        <title>Description of Labrys sedimenti sp. nov., isolated from a diclofenac-degrading enrichment culture.</title>
        <authorList>
            <person name="Tancsics A."/>
            <person name="Csepanyi A."/>
        </authorList>
    </citation>
    <scope>NUCLEOTIDE SEQUENCE [LARGE SCALE GENOMIC DNA]</scope>
    <source>
        <strain evidence="5 6">LMG 23578</strain>
    </source>
</reference>
<protein>
    <submittedName>
        <fullName evidence="5">GntR family transcriptional regulator</fullName>
    </submittedName>
</protein>
<proteinExistence type="predicted"/>
<dbReference type="PANTHER" id="PTHR43537">
    <property type="entry name" value="TRANSCRIPTIONAL REGULATOR, GNTR FAMILY"/>
    <property type="match status" value="1"/>
</dbReference>
<name>A0ABV3PIU0_9HYPH</name>
<keyword evidence="2" id="KW-0238">DNA-binding</keyword>
<dbReference type="SMART" id="SM00895">
    <property type="entry name" value="FCD"/>
    <property type="match status" value="1"/>
</dbReference>
<dbReference type="Pfam" id="PF07729">
    <property type="entry name" value="FCD"/>
    <property type="match status" value="1"/>
</dbReference>
<dbReference type="Pfam" id="PF00392">
    <property type="entry name" value="GntR"/>
    <property type="match status" value="1"/>
</dbReference>
<dbReference type="SMART" id="SM00345">
    <property type="entry name" value="HTH_GNTR"/>
    <property type="match status" value="1"/>
</dbReference>
<feature type="domain" description="HTH gntR-type" evidence="4">
    <location>
        <begin position="3"/>
        <end position="70"/>
    </location>
</feature>
<comment type="caution">
    <text evidence="5">The sequence shown here is derived from an EMBL/GenBank/DDBJ whole genome shotgun (WGS) entry which is preliminary data.</text>
</comment>
<evidence type="ECO:0000313" key="5">
    <source>
        <dbReference type="EMBL" id="MEW9305557.1"/>
    </source>
</evidence>
<gene>
    <name evidence="5" type="ORF">ABXS05_08420</name>
</gene>
<evidence type="ECO:0000256" key="2">
    <source>
        <dbReference type="ARBA" id="ARBA00023125"/>
    </source>
</evidence>
<dbReference type="Gene3D" id="1.20.120.530">
    <property type="entry name" value="GntR ligand-binding domain-like"/>
    <property type="match status" value="1"/>
</dbReference>
<accession>A0ABV3PIU0</accession>
<keyword evidence="1" id="KW-0805">Transcription regulation</keyword>
<evidence type="ECO:0000259" key="4">
    <source>
        <dbReference type="PROSITE" id="PS50949"/>
    </source>
</evidence>
<dbReference type="PRINTS" id="PR00035">
    <property type="entry name" value="HTHGNTR"/>
</dbReference>
<evidence type="ECO:0000256" key="3">
    <source>
        <dbReference type="ARBA" id="ARBA00023163"/>
    </source>
</evidence>
<dbReference type="InterPro" id="IPR011711">
    <property type="entry name" value="GntR_C"/>
</dbReference>
<dbReference type="InterPro" id="IPR000524">
    <property type="entry name" value="Tscrpt_reg_HTH_GntR"/>
</dbReference>
<dbReference type="EMBL" id="JBFNQD010000002">
    <property type="protein sequence ID" value="MEW9305557.1"/>
    <property type="molecule type" value="Genomic_DNA"/>
</dbReference>
<sequence length="221" mass="24179">MTERRATQLRDSIEDEIATGQLKPGERLDEVSLAERFGVSRTPIREALAQLAAAGLVELRTRRGAIVSAPDASQLMEMFEVMAELEAMCGRLAARRLLPEDEQALLAALAACQEAAANGDPDSYYYENETFHRVIYRASGNTFLASQAVALNKRLAPFRRLQLRVRNRMGTSQAEHEAVVAAIRAGEAQHAAEQLRAHVAVQGERFGDLMSSLGKTRSASA</sequence>